<dbReference type="GO" id="GO:0019843">
    <property type="term" value="F:rRNA binding"/>
    <property type="evidence" value="ECO:0007669"/>
    <property type="project" value="UniProtKB-UniRule"/>
</dbReference>
<evidence type="ECO:0000256" key="4">
    <source>
        <dbReference type="ARBA" id="ARBA00022884"/>
    </source>
</evidence>
<dbReference type="HAMAP" id="MF_01307_B">
    <property type="entry name" value="Ribosomal_uS5_B"/>
    <property type="match status" value="1"/>
</dbReference>
<dbReference type="GO" id="GO:0003735">
    <property type="term" value="F:structural constituent of ribosome"/>
    <property type="evidence" value="ECO:0007669"/>
    <property type="project" value="UniProtKB-UniRule"/>
</dbReference>
<dbReference type="Gene3D" id="3.30.160.20">
    <property type="match status" value="1"/>
</dbReference>
<evidence type="ECO:0000256" key="5">
    <source>
        <dbReference type="ARBA" id="ARBA00022980"/>
    </source>
</evidence>
<dbReference type="FunFam" id="3.30.160.20:FF:000001">
    <property type="entry name" value="30S ribosomal protein S5"/>
    <property type="match status" value="1"/>
</dbReference>
<comment type="function">
    <text evidence="8">With S4 and S12 plays an important role in translational accuracy.</text>
</comment>
<sequence>MSKHILRETLAVRRPIEVSANNLKDQVVAINRVTKVVKGGKNLSFSALVVVGDQHGHAGFGMGKAREVPMAIRKAIEQAKKNLIRLNLKGTSIPHQVMGFYGSGQVLLKPAPEGTGIIAGGPVRAVMEVAGIKNVLTKSIGTSNPHNVVKATFDALLRLKDIGQVAEMRGKSPDDFTRPPAGKGGEKAGEGKAAEGKS</sequence>
<dbReference type="NCBIfam" id="TIGR01021">
    <property type="entry name" value="rpsE_bact"/>
    <property type="match status" value="1"/>
</dbReference>
<keyword evidence="5 8" id="KW-0689">Ribosomal protein</keyword>
<gene>
    <name evidence="8" type="primary">rpsE</name>
</gene>
<feature type="domain" description="S5 DRBM" evidence="11">
    <location>
        <begin position="23"/>
        <end position="86"/>
    </location>
</feature>
<evidence type="ECO:0000256" key="6">
    <source>
        <dbReference type="ARBA" id="ARBA00023274"/>
    </source>
</evidence>
<dbReference type="GO" id="GO:0015935">
    <property type="term" value="C:small ribosomal subunit"/>
    <property type="evidence" value="ECO:0007669"/>
    <property type="project" value="InterPro"/>
</dbReference>
<dbReference type="InterPro" id="IPR014721">
    <property type="entry name" value="Ribsml_uS5_D2-typ_fold_subgr"/>
</dbReference>
<comment type="domain">
    <text evidence="8">The N-terminal domain interacts with the head of the 30S subunit; the C-terminal domain interacts with the body and contacts protein S4. The interaction surface between S4 and S5 is involved in control of translational fidelity.</text>
</comment>
<dbReference type="FunFam" id="3.30.230.10:FF:000002">
    <property type="entry name" value="30S ribosomal protein S5"/>
    <property type="match status" value="1"/>
</dbReference>
<dbReference type="Gene3D" id="3.30.230.10">
    <property type="match status" value="1"/>
</dbReference>
<dbReference type="PROSITE" id="PS00585">
    <property type="entry name" value="RIBOSOMAL_S5"/>
    <property type="match status" value="1"/>
</dbReference>
<organism evidence="12">
    <name type="scientific">uncultured Acidobacteria bacterium Rifle_16ft_4_minimus_2650</name>
    <dbReference type="NCBI Taxonomy" id="1665083"/>
    <lineage>
        <taxon>Bacteria</taxon>
        <taxon>Pseudomonadati</taxon>
        <taxon>Acidobacteriota</taxon>
        <taxon>environmental samples</taxon>
    </lineage>
</organism>
<evidence type="ECO:0000256" key="10">
    <source>
        <dbReference type="SAM" id="MobiDB-lite"/>
    </source>
</evidence>
<feature type="compositionally biased region" description="Basic and acidic residues" evidence="10">
    <location>
        <begin position="184"/>
        <end position="198"/>
    </location>
</feature>
<reference evidence="12" key="1">
    <citation type="journal article" date="2015" name="ISME J.">
        <title>Aquifer environment selects for microbial species cohorts in sediment and groundwater.</title>
        <authorList>
            <person name="Hug L.A."/>
            <person name="Thomas B.C."/>
            <person name="Brown C.T."/>
            <person name="Frischkorn K.R."/>
            <person name="Williams K.H."/>
            <person name="Tringe S.G."/>
            <person name="Banfield J.F."/>
        </authorList>
    </citation>
    <scope>NUCLEOTIDE SEQUENCE</scope>
</reference>
<dbReference type="InterPro" id="IPR018192">
    <property type="entry name" value="Ribosomal_uS5_N_CS"/>
</dbReference>
<feature type="region of interest" description="Disordered" evidence="10">
    <location>
        <begin position="168"/>
        <end position="198"/>
    </location>
</feature>
<dbReference type="InterPro" id="IPR000851">
    <property type="entry name" value="Ribosomal_uS5"/>
</dbReference>
<evidence type="ECO:0000256" key="7">
    <source>
        <dbReference type="ARBA" id="ARBA00035255"/>
    </source>
</evidence>
<evidence type="ECO:0000256" key="8">
    <source>
        <dbReference type="HAMAP-Rule" id="MF_01307"/>
    </source>
</evidence>
<evidence type="ECO:0000313" key="12">
    <source>
        <dbReference type="EMBL" id="AKQ01790.1"/>
    </source>
</evidence>
<evidence type="ECO:0000256" key="1">
    <source>
        <dbReference type="ARBA" id="ARBA00003093"/>
    </source>
</evidence>
<dbReference type="InterPro" id="IPR005324">
    <property type="entry name" value="Ribosomal_uS5_C"/>
</dbReference>
<dbReference type="Pfam" id="PF00333">
    <property type="entry name" value="Ribosomal_S5"/>
    <property type="match status" value="1"/>
</dbReference>
<comment type="similarity">
    <text evidence="2 8 9">Belongs to the universal ribosomal protein uS5 family.</text>
</comment>
<feature type="compositionally biased region" description="Basic and acidic residues" evidence="10">
    <location>
        <begin position="168"/>
        <end position="177"/>
    </location>
</feature>
<dbReference type="SUPFAM" id="SSF54768">
    <property type="entry name" value="dsRNA-binding domain-like"/>
    <property type="match status" value="1"/>
</dbReference>
<dbReference type="InterPro" id="IPR013810">
    <property type="entry name" value="Ribosomal_uS5_N"/>
</dbReference>
<evidence type="ECO:0000256" key="3">
    <source>
        <dbReference type="ARBA" id="ARBA00022730"/>
    </source>
</evidence>
<protein>
    <recommendedName>
        <fullName evidence="7 8">Small ribosomal subunit protein uS5</fullName>
    </recommendedName>
</protein>
<dbReference type="GO" id="GO:0042254">
    <property type="term" value="P:ribosome biogenesis"/>
    <property type="evidence" value="ECO:0007669"/>
    <property type="project" value="UniProtKB-ARBA"/>
</dbReference>
<dbReference type="PANTHER" id="PTHR48277:SF1">
    <property type="entry name" value="MITOCHONDRIAL RIBOSOMAL PROTEIN S5"/>
    <property type="match status" value="1"/>
</dbReference>
<comment type="subunit">
    <text evidence="8">Part of the 30S ribosomal subunit. Contacts proteins S4 and S8.</text>
</comment>
<dbReference type="InterPro" id="IPR020568">
    <property type="entry name" value="Ribosomal_Su5_D2-typ_SF"/>
</dbReference>
<evidence type="ECO:0000256" key="2">
    <source>
        <dbReference type="ARBA" id="ARBA00008945"/>
    </source>
</evidence>
<comment type="function">
    <text evidence="1 8">Located at the back of the 30S subunit body where it stabilizes the conformation of the head with respect to the body.</text>
</comment>
<name>A0A0H4T4W1_9BACT</name>
<dbReference type="EMBL" id="KT006978">
    <property type="protein sequence ID" value="AKQ01790.1"/>
    <property type="molecule type" value="Genomic_DNA"/>
</dbReference>
<proteinExistence type="inferred from homology"/>
<keyword evidence="6 8" id="KW-0687">Ribonucleoprotein</keyword>
<evidence type="ECO:0000256" key="9">
    <source>
        <dbReference type="RuleBase" id="RU003823"/>
    </source>
</evidence>
<dbReference type="PROSITE" id="PS50881">
    <property type="entry name" value="S5_DSRBD"/>
    <property type="match status" value="1"/>
</dbReference>
<keyword evidence="4 8" id="KW-0694">RNA-binding</keyword>
<dbReference type="AlphaFoldDB" id="A0A0H4T4W1"/>
<dbReference type="PANTHER" id="PTHR48277">
    <property type="entry name" value="MITOCHONDRIAL RIBOSOMAL PROTEIN S5"/>
    <property type="match status" value="1"/>
</dbReference>
<evidence type="ECO:0000259" key="11">
    <source>
        <dbReference type="PROSITE" id="PS50881"/>
    </source>
</evidence>
<dbReference type="GO" id="GO:0006412">
    <property type="term" value="P:translation"/>
    <property type="evidence" value="ECO:0007669"/>
    <property type="project" value="UniProtKB-UniRule"/>
</dbReference>
<dbReference type="GO" id="GO:0005737">
    <property type="term" value="C:cytoplasm"/>
    <property type="evidence" value="ECO:0007669"/>
    <property type="project" value="UniProtKB-ARBA"/>
</dbReference>
<dbReference type="InterPro" id="IPR005712">
    <property type="entry name" value="Ribosomal_uS5_bac-type"/>
</dbReference>
<accession>A0A0H4T4W1</accession>
<dbReference type="SUPFAM" id="SSF54211">
    <property type="entry name" value="Ribosomal protein S5 domain 2-like"/>
    <property type="match status" value="1"/>
</dbReference>
<keyword evidence="3 8" id="KW-0699">rRNA-binding</keyword>
<dbReference type="Pfam" id="PF03719">
    <property type="entry name" value="Ribosomal_S5_C"/>
    <property type="match status" value="1"/>
</dbReference>